<dbReference type="EMBL" id="JBHSSW010000004">
    <property type="protein sequence ID" value="MFC6197223.1"/>
    <property type="molecule type" value="Genomic_DNA"/>
</dbReference>
<keyword evidence="3" id="KW-1185">Reference proteome</keyword>
<gene>
    <name evidence="2" type="ORF">ACFQDM_03995</name>
</gene>
<protein>
    <recommendedName>
        <fullName evidence="4">DUF4352 domain-containing protein</fullName>
    </recommendedName>
</protein>
<accession>A0ABW1S7Q4</accession>
<evidence type="ECO:0008006" key="4">
    <source>
        <dbReference type="Google" id="ProtNLM"/>
    </source>
</evidence>
<evidence type="ECO:0000313" key="3">
    <source>
        <dbReference type="Proteomes" id="UP001596303"/>
    </source>
</evidence>
<comment type="caution">
    <text evidence="2">The sequence shown here is derived from an EMBL/GenBank/DDBJ whole genome shotgun (WGS) entry which is preliminary data.</text>
</comment>
<keyword evidence="1" id="KW-0732">Signal</keyword>
<evidence type="ECO:0000313" key="2">
    <source>
        <dbReference type="EMBL" id="MFC6197223.1"/>
    </source>
</evidence>
<dbReference type="PROSITE" id="PS51257">
    <property type="entry name" value="PROKAR_LIPOPROTEIN"/>
    <property type="match status" value="1"/>
</dbReference>
<organism evidence="2 3">
    <name type="scientific">Ponticaulis profundi</name>
    <dbReference type="NCBI Taxonomy" id="2665222"/>
    <lineage>
        <taxon>Bacteria</taxon>
        <taxon>Pseudomonadati</taxon>
        <taxon>Pseudomonadota</taxon>
        <taxon>Alphaproteobacteria</taxon>
        <taxon>Hyphomonadales</taxon>
        <taxon>Hyphomonadaceae</taxon>
        <taxon>Ponticaulis</taxon>
    </lineage>
</organism>
<reference evidence="3" key="1">
    <citation type="journal article" date="2019" name="Int. J. Syst. Evol. Microbiol.">
        <title>The Global Catalogue of Microorganisms (GCM) 10K type strain sequencing project: providing services to taxonomists for standard genome sequencing and annotation.</title>
        <authorList>
            <consortium name="The Broad Institute Genomics Platform"/>
            <consortium name="The Broad Institute Genome Sequencing Center for Infectious Disease"/>
            <person name="Wu L."/>
            <person name="Ma J."/>
        </authorList>
    </citation>
    <scope>NUCLEOTIDE SEQUENCE [LARGE SCALE GENOMIC DNA]</scope>
    <source>
        <strain evidence="3">CGMCC-1.15741</strain>
    </source>
</reference>
<sequence>MRLTVIAALASSALTLSACSSFSGLSNLAESTPNQGPCPAVGSVYEAQRIVEFASEGEQYTNIAYTGEITGVKLYCRYIDDNPIEAQIDVDFAFGRGQAAMSDTHEYEFFVAVTRTNRAVIDKEIFPVRVKFPKGEDVTTQRETIGRIVIPRADSSISGANFEVLIGFDLTPEQLAFNEAGRRYLLQTKD</sequence>
<evidence type="ECO:0000256" key="1">
    <source>
        <dbReference type="SAM" id="SignalP"/>
    </source>
</evidence>
<dbReference type="RefSeq" id="WP_377375799.1">
    <property type="nucleotide sequence ID" value="NZ_JBHSSW010000004.1"/>
</dbReference>
<feature type="chain" id="PRO_5045614505" description="DUF4352 domain-containing protein" evidence="1">
    <location>
        <begin position="19"/>
        <end position="190"/>
    </location>
</feature>
<name>A0ABW1S7Q4_9PROT</name>
<proteinExistence type="predicted"/>
<feature type="signal peptide" evidence="1">
    <location>
        <begin position="1"/>
        <end position="18"/>
    </location>
</feature>
<dbReference type="Proteomes" id="UP001596303">
    <property type="component" value="Unassembled WGS sequence"/>
</dbReference>